<keyword evidence="2" id="KW-1185">Reference proteome</keyword>
<feature type="non-terminal residue" evidence="1">
    <location>
        <position position="66"/>
    </location>
</feature>
<dbReference type="EMBL" id="BTRK01000001">
    <property type="protein sequence ID" value="GMR30376.1"/>
    <property type="molecule type" value="Genomic_DNA"/>
</dbReference>
<feature type="non-terminal residue" evidence="1">
    <location>
        <position position="1"/>
    </location>
</feature>
<dbReference type="Proteomes" id="UP001328107">
    <property type="component" value="Unassembled WGS sequence"/>
</dbReference>
<evidence type="ECO:0000313" key="1">
    <source>
        <dbReference type="EMBL" id="GMR30376.1"/>
    </source>
</evidence>
<name>A0AAN4YXU3_9BILA</name>
<sequence length="66" mass="7518">KGCFEDSFFFYFLTSVEYPDDSISSFTLEELRDLNGEDAPFSGPSGTVPPEKRLTQELMKMLSIQE</sequence>
<evidence type="ECO:0000313" key="2">
    <source>
        <dbReference type="Proteomes" id="UP001328107"/>
    </source>
</evidence>
<dbReference type="AlphaFoldDB" id="A0AAN4YXU3"/>
<comment type="caution">
    <text evidence="1">The sequence shown here is derived from an EMBL/GenBank/DDBJ whole genome shotgun (WGS) entry which is preliminary data.</text>
</comment>
<proteinExistence type="predicted"/>
<reference evidence="2" key="1">
    <citation type="submission" date="2022-10" db="EMBL/GenBank/DDBJ databases">
        <title>Genome assembly of Pristionchus species.</title>
        <authorList>
            <person name="Yoshida K."/>
            <person name="Sommer R.J."/>
        </authorList>
    </citation>
    <scope>NUCLEOTIDE SEQUENCE [LARGE SCALE GENOMIC DNA]</scope>
    <source>
        <strain evidence="2">RS5460</strain>
    </source>
</reference>
<gene>
    <name evidence="1" type="ORF">PMAYCL1PPCAC_00571</name>
</gene>
<protein>
    <submittedName>
        <fullName evidence="1">Uncharacterized protein</fullName>
    </submittedName>
</protein>
<organism evidence="1 2">
    <name type="scientific">Pristionchus mayeri</name>
    <dbReference type="NCBI Taxonomy" id="1317129"/>
    <lineage>
        <taxon>Eukaryota</taxon>
        <taxon>Metazoa</taxon>
        <taxon>Ecdysozoa</taxon>
        <taxon>Nematoda</taxon>
        <taxon>Chromadorea</taxon>
        <taxon>Rhabditida</taxon>
        <taxon>Rhabditina</taxon>
        <taxon>Diplogasteromorpha</taxon>
        <taxon>Diplogasteroidea</taxon>
        <taxon>Neodiplogasteridae</taxon>
        <taxon>Pristionchus</taxon>
    </lineage>
</organism>
<accession>A0AAN4YXU3</accession>